<evidence type="ECO:0000256" key="2">
    <source>
        <dbReference type="ARBA" id="ARBA00005019"/>
    </source>
</evidence>
<dbReference type="GO" id="GO:0004515">
    <property type="term" value="F:nicotinate-nucleotide adenylyltransferase activity"/>
    <property type="evidence" value="ECO:0007669"/>
    <property type="project" value="UniProtKB-UniRule"/>
</dbReference>
<dbReference type="InterPro" id="IPR004821">
    <property type="entry name" value="Cyt_trans-like"/>
</dbReference>
<dbReference type="OrthoDB" id="5295945at2"/>
<comment type="similarity">
    <text evidence="3 11">Belongs to the NadD family.</text>
</comment>
<keyword evidence="5 11" id="KW-0808">Transferase</keyword>
<dbReference type="InterPro" id="IPR005248">
    <property type="entry name" value="NadD/NMNAT"/>
</dbReference>
<dbReference type="Proteomes" id="UP000033562">
    <property type="component" value="Unassembled WGS sequence"/>
</dbReference>
<dbReference type="SUPFAM" id="SSF52374">
    <property type="entry name" value="Nucleotidylyl transferase"/>
    <property type="match status" value="1"/>
</dbReference>
<dbReference type="Pfam" id="PF01467">
    <property type="entry name" value="CTP_transf_like"/>
    <property type="match status" value="1"/>
</dbReference>
<reference evidence="13 14" key="1">
    <citation type="submission" date="2015-02" db="EMBL/GenBank/DDBJ databases">
        <title>Genome Sequencing of Rickettsiales.</title>
        <authorList>
            <person name="Daugherty S.C."/>
            <person name="Su Q."/>
            <person name="Abolude K."/>
            <person name="Beier-Sexton M."/>
            <person name="Carlyon J.A."/>
            <person name="Carter R."/>
            <person name="Day N.P."/>
            <person name="Dumler S.J."/>
            <person name="Dyachenko V."/>
            <person name="Godinez A."/>
            <person name="Kurtti T.J."/>
            <person name="Lichay M."/>
            <person name="Mullins K.E."/>
            <person name="Ott S."/>
            <person name="Pappas-Brown V."/>
            <person name="Paris D.H."/>
            <person name="Patel P."/>
            <person name="Richards A.L."/>
            <person name="Sadzewicz L."/>
            <person name="Sears K."/>
            <person name="Seidman D."/>
            <person name="Sengamalay N."/>
            <person name="Stenos J."/>
            <person name="Tallon L.J."/>
            <person name="Vincent G."/>
            <person name="Fraser C.M."/>
            <person name="Munderloh U."/>
            <person name="Dunning-Hotopp J.C."/>
        </authorList>
    </citation>
    <scope>NUCLEOTIDE SEQUENCE [LARGE SCALE GENOMIC DNA]</scope>
    <source>
        <strain evidence="13 14">RAC413</strain>
    </source>
</reference>
<dbReference type="GO" id="GO:0005524">
    <property type="term" value="F:ATP binding"/>
    <property type="evidence" value="ECO:0007669"/>
    <property type="project" value="UniProtKB-KW"/>
</dbReference>
<dbReference type="UniPathway" id="UPA00253">
    <property type="reaction ID" value="UER00332"/>
</dbReference>
<dbReference type="PANTHER" id="PTHR39321">
    <property type="entry name" value="NICOTINATE-NUCLEOTIDE ADENYLYLTRANSFERASE-RELATED"/>
    <property type="match status" value="1"/>
</dbReference>
<dbReference type="GO" id="GO:0009435">
    <property type="term" value="P:NAD+ biosynthetic process"/>
    <property type="evidence" value="ECO:0007669"/>
    <property type="project" value="UniProtKB-UniRule"/>
</dbReference>
<evidence type="ECO:0000256" key="1">
    <source>
        <dbReference type="ARBA" id="ARBA00002324"/>
    </source>
</evidence>
<dbReference type="RefSeq" id="WP_045808555.1">
    <property type="nucleotide sequence ID" value="NZ_LANX01000001.1"/>
</dbReference>
<evidence type="ECO:0000256" key="4">
    <source>
        <dbReference type="ARBA" id="ARBA00022642"/>
    </source>
</evidence>
<dbReference type="HAMAP" id="MF_00244">
    <property type="entry name" value="NaMN_adenylyltr"/>
    <property type="match status" value="1"/>
</dbReference>
<evidence type="ECO:0000256" key="8">
    <source>
        <dbReference type="ARBA" id="ARBA00022840"/>
    </source>
</evidence>
<dbReference type="AlphaFoldDB" id="A0A0F3NKV6"/>
<evidence type="ECO:0000313" key="13">
    <source>
        <dbReference type="EMBL" id="KJV68683.1"/>
    </source>
</evidence>
<protein>
    <recommendedName>
        <fullName evidence="11">Probable nicotinate-nucleotide adenylyltransferase</fullName>
        <ecNumber evidence="11">2.7.7.18</ecNumber>
    </recommendedName>
    <alternativeName>
        <fullName evidence="11">Deamido-NAD(+) diphosphorylase</fullName>
    </alternativeName>
    <alternativeName>
        <fullName evidence="11">Deamido-NAD(+) pyrophosphorylase</fullName>
    </alternativeName>
    <alternativeName>
        <fullName evidence="11">Nicotinate mononucleotide adenylyltransferase</fullName>
        <shortName evidence="11">NaMN adenylyltransferase</shortName>
    </alternativeName>
</protein>
<keyword evidence="14" id="KW-1185">Reference proteome</keyword>
<comment type="caution">
    <text evidence="13">The sequence shown here is derived from an EMBL/GenBank/DDBJ whole genome shotgun (WGS) entry which is preliminary data.</text>
</comment>
<evidence type="ECO:0000256" key="3">
    <source>
        <dbReference type="ARBA" id="ARBA00009014"/>
    </source>
</evidence>
<dbReference type="InterPro" id="IPR014729">
    <property type="entry name" value="Rossmann-like_a/b/a_fold"/>
</dbReference>
<comment type="catalytic activity">
    <reaction evidence="10 11">
        <text>nicotinate beta-D-ribonucleotide + ATP + H(+) = deamido-NAD(+) + diphosphate</text>
        <dbReference type="Rhea" id="RHEA:22860"/>
        <dbReference type="ChEBI" id="CHEBI:15378"/>
        <dbReference type="ChEBI" id="CHEBI:30616"/>
        <dbReference type="ChEBI" id="CHEBI:33019"/>
        <dbReference type="ChEBI" id="CHEBI:57502"/>
        <dbReference type="ChEBI" id="CHEBI:58437"/>
        <dbReference type="EC" id="2.7.7.18"/>
    </reaction>
</comment>
<sequence length="183" mass="22098">MIIGILGGSFDPPHYGHLHITNKLLRILQLNEIWWVLTKQNPLKFNSKHCLEERLLLINKIIYKCKKVKVIYVDSCYSYHVVTYLKRRYNNMSFVWLMGSDNLLSFHNWYRWKDFCQLIPIVIFERKNYVYNALRSHFAYSQRRCYVNVSLLLKELHYGWSFVRSVTYDISSTEIRGYDLNKN</sequence>
<organism evidence="13 14">
    <name type="scientific">Candidatus Neoehrlichia procyonis str. RAC413</name>
    <dbReference type="NCBI Taxonomy" id="1359163"/>
    <lineage>
        <taxon>Bacteria</taxon>
        <taxon>Pseudomonadati</taxon>
        <taxon>Pseudomonadota</taxon>
        <taxon>Alphaproteobacteria</taxon>
        <taxon>Rickettsiales</taxon>
        <taxon>Anaplasmataceae</taxon>
        <taxon>Candidatus Neoehrlichia</taxon>
    </lineage>
</organism>
<evidence type="ECO:0000256" key="6">
    <source>
        <dbReference type="ARBA" id="ARBA00022695"/>
    </source>
</evidence>
<evidence type="ECO:0000256" key="7">
    <source>
        <dbReference type="ARBA" id="ARBA00022741"/>
    </source>
</evidence>
<dbReference type="EMBL" id="LANX01000001">
    <property type="protein sequence ID" value="KJV68683.1"/>
    <property type="molecule type" value="Genomic_DNA"/>
</dbReference>
<keyword evidence="7 11" id="KW-0547">Nucleotide-binding</keyword>
<comment type="pathway">
    <text evidence="2 11">Cofactor biosynthesis; NAD(+) biosynthesis; deamido-NAD(+) from nicotinate D-ribonucleotide: step 1/1.</text>
</comment>
<name>A0A0F3NKV6_9RICK</name>
<dbReference type="STRING" id="1359163.NLO413_0044"/>
<dbReference type="PANTHER" id="PTHR39321:SF3">
    <property type="entry name" value="PHOSPHOPANTETHEINE ADENYLYLTRANSFERASE"/>
    <property type="match status" value="1"/>
</dbReference>
<dbReference type="EC" id="2.7.7.18" evidence="11"/>
<keyword evidence="4 11" id="KW-0662">Pyridine nucleotide biosynthesis</keyword>
<feature type="domain" description="Cytidyltransferase-like" evidence="12">
    <location>
        <begin position="5"/>
        <end position="176"/>
    </location>
</feature>
<evidence type="ECO:0000313" key="14">
    <source>
        <dbReference type="Proteomes" id="UP000033562"/>
    </source>
</evidence>
<dbReference type="NCBIfam" id="TIGR00125">
    <property type="entry name" value="cyt_tran_rel"/>
    <property type="match status" value="1"/>
</dbReference>
<dbReference type="PATRIC" id="fig|1359163.3.peg.42"/>
<evidence type="ECO:0000256" key="9">
    <source>
        <dbReference type="ARBA" id="ARBA00023027"/>
    </source>
</evidence>
<keyword evidence="6 11" id="KW-0548">Nucleotidyltransferase</keyword>
<dbReference type="CDD" id="cd02165">
    <property type="entry name" value="NMNAT"/>
    <property type="match status" value="1"/>
</dbReference>
<gene>
    <name evidence="11" type="primary">nadD</name>
    <name evidence="13" type="ORF">NLO413_0044</name>
</gene>
<evidence type="ECO:0000256" key="5">
    <source>
        <dbReference type="ARBA" id="ARBA00022679"/>
    </source>
</evidence>
<evidence type="ECO:0000259" key="12">
    <source>
        <dbReference type="Pfam" id="PF01467"/>
    </source>
</evidence>
<accession>A0A0F3NKV6</accession>
<keyword evidence="9 11" id="KW-0520">NAD</keyword>
<proteinExistence type="inferred from homology"/>
<comment type="function">
    <text evidence="1 11">Catalyzes the reversible adenylation of nicotinate mononucleotide (NaMN) to nicotinic acid adenine dinucleotide (NaAD).</text>
</comment>
<dbReference type="Gene3D" id="3.40.50.620">
    <property type="entry name" value="HUPs"/>
    <property type="match status" value="1"/>
</dbReference>
<keyword evidence="8 11" id="KW-0067">ATP-binding</keyword>
<evidence type="ECO:0000256" key="10">
    <source>
        <dbReference type="ARBA" id="ARBA00048721"/>
    </source>
</evidence>
<evidence type="ECO:0000256" key="11">
    <source>
        <dbReference type="HAMAP-Rule" id="MF_00244"/>
    </source>
</evidence>